<accession>I3VQE8</accession>
<dbReference type="KEGG" id="vg:80534881"/>
<proteinExistence type="predicted"/>
<sequence>MNFQIHLVGVALSIYVIHATEYENQCAHEETKRYEYNSTILLVCGTGRLGYVYVCYTGTRYETKNTLNIGDFSFIPLNDDTVGYGRFNYTVVGWYECIENAKCINKRIIIGSRMVVSTYRRYQGMDTFMCDNPYPNIVDLWMFADGDNVTDRCRRHDNGSISYATSRINTAVCAAHLPCMNKSYYDLTYSMHENTYNLTMNEDDEHLNCSRDTIGTTAMQAINDESGGNFSHHLYNIMEPWDKLEKSWLCSWCVTVSENDVSISDAVMQRDNKQCPITERSNPETETSIADAVTSSGKTVQTLNYMTIFVICLLTYNLNDMQLV</sequence>
<dbReference type="Proteomes" id="UP000103899">
    <property type="component" value="Segment"/>
</dbReference>
<evidence type="ECO:0000313" key="2">
    <source>
        <dbReference type="Proteomes" id="UP000103899"/>
    </source>
</evidence>
<evidence type="ECO:0000313" key="1">
    <source>
        <dbReference type="EMBL" id="AFK83992.1"/>
    </source>
</evidence>
<reference evidence="1 2" key="1">
    <citation type="journal article" date="2012" name="J. Virol.">
        <title>A Novel Bat Herpesvirus Encodes Homologues of Major Histocompatibility Complex Classes I and II, C-Type Lectin, and a Unique Family of Immune-Related Genes.</title>
        <authorList>
            <person name="Zhang H."/>
            <person name="Todd S."/>
            <person name="Tachedjian M."/>
            <person name="Barr J.A."/>
            <person name="Luo M."/>
            <person name="Yu M."/>
            <person name="Marsh G.A."/>
            <person name="Crameri G."/>
            <person name="Wang L.F."/>
        </authorList>
    </citation>
    <scope>NUCLEOTIDE SEQUENCE [LARGE SCALE GENOMIC DNA]</scope>
    <source>
        <strain evidence="1">B7D8</strain>
    </source>
</reference>
<name>I3VQE8_9BETA</name>
<dbReference type="RefSeq" id="YP_010797178.1">
    <property type="nucleotide sequence ID" value="NC_076129.1"/>
</dbReference>
<protein>
    <submittedName>
        <fullName evidence="1">B149.12</fullName>
    </submittedName>
</protein>
<dbReference type="EMBL" id="JQ805139">
    <property type="protein sequence ID" value="AFK83992.1"/>
    <property type="molecule type" value="Genomic_DNA"/>
</dbReference>
<organism evidence="1 2">
    <name type="scientific">miniopterid betaherpesvirus 1</name>
    <dbReference type="NCBI Taxonomy" id="3070189"/>
    <lineage>
        <taxon>Viruses</taxon>
        <taxon>Duplodnaviria</taxon>
        <taxon>Heunggongvirae</taxon>
        <taxon>Peploviricota</taxon>
        <taxon>Herviviricetes</taxon>
        <taxon>Herpesvirales</taxon>
        <taxon>Orthoherpesviridae</taxon>
        <taxon>Betaherpesvirinae</taxon>
        <taxon>Quwivirus</taxon>
        <taxon>Quwivirus miniopteridbeta1</taxon>
    </lineage>
</organism>
<dbReference type="GeneID" id="80534881"/>
<keyword evidence="2" id="KW-1185">Reference proteome</keyword>